<keyword evidence="4" id="KW-0540">Nuclease</keyword>
<dbReference type="InterPro" id="IPR033770">
    <property type="entry name" value="RRP44_S1"/>
</dbReference>
<dbReference type="AlphaFoldDB" id="A0A5J4YZX2"/>
<evidence type="ECO:0000313" key="14">
    <source>
        <dbReference type="Proteomes" id="UP000324585"/>
    </source>
</evidence>
<keyword evidence="7 13" id="KW-0269">Exonuclease</keyword>
<evidence type="ECO:0000259" key="12">
    <source>
        <dbReference type="SMART" id="SM00955"/>
    </source>
</evidence>
<evidence type="ECO:0000256" key="2">
    <source>
        <dbReference type="ARBA" id="ARBA00005785"/>
    </source>
</evidence>
<dbReference type="GO" id="GO:0071031">
    <property type="term" value="P:nuclear mRNA surveillance of mRNA 3'-end processing"/>
    <property type="evidence" value="ECO:0007669"/>
    <property type="project" value="TreeGrafter"/>
</dbReference>
<comment type="subcellular location">
    <subcellularLocation>
        <location evidence="1">Nucleus</location>
    </subcellularLocation>
</comment>
<evidence type="ECO:0000256" key="5">
    <source>
        <dbReference type="ARBA" id="ARBA00022801"/>
    </source>
</evidence>
<dbReference type="InterPro" id="IPR050180">
    <property type="entry name" value="RNR_Ribonuclease"/>
</dbReference>
<dbReference type="Gene3D" id="2.40.50.690">
    <property type="match status" value="1"/>
</dbReference>
<dbReference type="GO" id="GO:0000175">
    <property type="term" value="F:3'-5'-RNA exonuclease activity"/>
    <property type="evidence" value="ECO:0007669"/>
    <property type="project" value="TreeGrafter"/>
</dbReference>
<dbReference type="Pfam" id="PF00773">
    <property type="entry name" value="RNB"/>
    <property type="match status" value="1"/>
</dbReference>
<dbReference type="EMBL" id="VRMN01000002">
    <property type="protein sequence ID" value="KAA8497181.1"/>
    <property type="molecule type" value="Genomic_DNA"/>
</dbReference>
<dbReference type="InterPro" id="IPR012340">
    <property type="entry name" value="NA-bd_OB-fold"/>
</dbReference>
<dbReference type="GO" id="GO:0000176">
    <property type="term" value="C:nuclear exosome (RNase complex)"/>
    <property type="evidence" value="ECO:0007669"/>
    <property type="project" value="UniProtKB-ARBA"/>
</dbReference>
<organism evidence="13 14">
    <name type="scientific">Porphyridium purpureum</name>
    <name type="common">Red alga</name>
    <name type="synonym">Porphyridium cruentum</name>
    <dbReference type="NCBI Taxonomy" id="35688"/>
    <lineage>
        <taxon>Eukaryota</taxon>
        <taxon>Rhodophyta</taxon>
        <taxon>Bangiophyceae</taxon>
        <taxon>Porphyridiales</taxon>
        <taxon>Porphyridiaceae</taxon>
        <taxon>Porphyridium</taxon>
    </lineage>
</organism>
<dbReference type="GO" id="GO:0016075">
    <property type="term" value="P:rRNA catabolic process"/>
    <property type="evidence" value="ECO:0007669"/>
    <property type="project" value="TreeGrafter"/>
</dbReference>
<dbReference type="FunFam" id="2.40.50.700:FF:000001">
    <property type="entry name" value="Exosome complex exonuclease exoribonuclease (Rrp44)"/>
    <property type="match status" value="1"/>
</dbReference>
<dbReference type="GO" id="GO:0003723">
    <property type="term" value="F:RNA binding"/>
    <property type="evidence" value="ECO:0007669"/>
    <property type="project" value="UniProtKB-KW"/>
</dbReference>
<evidence type="ECO:0000313" key="13">
    <source>
        <dbReference type="EMBL" id="KAA8497181.1"/>
    </source>
</evidence>
<evidence type="ECO:0000256" key="8">
    <source>
        <dbReference type="ARBA" id="ARBA00022884"/>
    </source>
</evidence>
<feature type="domain" description="RNB" evidence="12">
    <location>
        <begin position="561"/>
        <end position="901"/>
    </location>
</feature>
<keyword evidence="6" id="KW-0271">Exosome</keyword>
<dbReference type="Pfam" id="PF17849">
    <property type="entry name" value="OB_Dis3"/>
    <property type="match status" value="1"/>
</dbReference>
<dbReference type="InterPro" id="IPR022966">
    <property type="entry name" value="RNase_II/R_CS"/>
</dbReference>
<dbReference type="InterPro" id="IPR001900">
    <property type="entry name" value="RNase_II/R"/>
</dbReference>
<dbReference type="Pfam" id="PF17215">
    <property type="entry name" value="Rrp44_S1"/>
    <property type="match status" value="1"/>
</dbReference>
<evidence type="ECO:0000256" key="7">
    <source>
        <dbReference type="ARBA" id="ARBA00022839"/>
    </source>
</evidence>
<dbReference type="OrthoDB" id="2233at2759"/>
<reference evidence="14" key="1">
    <citation type="journal article" date="2019" name="Nat. Commun.">
        <title>Expansion of phycobilisome linker gene families in mesophilic red algae.</title>
        <authorList>
            <person name="Lee J."/>
            <person name="Kim D."/>
            <person name="Bhattacharya D."/>
            <person name="Yoon H.S."/>
        </authorList>
    </citation>
    <scope>NUCLEOTIDE SEQUENCE [LARGE SCALE GENOMIC DNA]</scope>
    <source>
        <strain evidence="14">CCMP 1328</strain>
    </source>
</reference>
<dbReference type="InterPro" id="IPR033771">
    <property type="entry name" value="Rrp44_CSD1"/>
</dbReference>
<evidence type="ECO:0000256" key="9">
    <source>
        <dbReference type="ARBA" id="ARBA00023242"/>
    </source>
</evidence>
<dbReference type="PROSITE" id="PS01175">
    <property type="entry name" value="RIBONUCLEASE_II"/>
    <property type="match status" value="1"/>
</dbReference>
<name>A0A5J4YZX2_PORPP</name>
<evidence type="ECO:0000256" key="1">
    <source>
        <dbReference type="ARBA" id="ARBA00004123"/>
    </source>
</evidence>
<protein>
    <recommendedName>
        <fullName evidence="10">Ribosomal RNA-processing protein 44</fullName>
    </recommendedName>
</protein>
<evidence type="ECO:0000256" key="11">
    <source>
        <dbReference type="RuleBase" id="RU003901"/>
    </source>
</evidence>
<dbReference type="GO" id="GO:0006364">
    <property type="term" value="P:rRNA processing"/>
    <property type="evidence" value="ECO:0007669"/>
    <property type="project" value="UniProtKB-KW"/>
</dbReference>
<dbReference type="Gene3D" id="3.40.50.1010">
    <property type="entry name" value="5'-nuclease"/>
    <property type="match status" value="1"/>
</dbReference>
<dbReference type="SUPFAM" id="SSF50249">
    <property type="entry name" value="Nucleic acid-binding proteins"/>
    <property type="match status" value="3"/>
</dbReference>
<dbReference type="Proteomes" id="UP000324585">
    <property type="component" value="Unassembled WGS sequence"/>
</dbReference>
<evidence type="ECO:0000256" key="10">
    <source>
        <dbReference type="ARBA" id="ARBA00077930"/>
    </source>
</evidence>
<gene>
    <name evidence="13" type="ORF">FVE85_0910</name>
</gene>
<dbReference type="PANTHER" id="PTHR23355:SF35">
    <property type="entry name" value="EXOSOME COMPLEX EXONUCLEASE RRP44"/>
    <property type="match status" value="1"/>
</dbReference>
<dbReference type="GO" id="GO:0004519">
    <property type="term" value="F:endonuclease activity"/>
    <property type="evidence" value="ECO:0007669"/>
    <property type="project" value="TreeGrafter"/>
</dbReference>
<dbReference type="GO" id="GO:0000177">
    <property type="term" value="C:cytoplasmic exosome (RNase complex)"/>
    <property type="evidence" value="ECO:0007669"/>
    <property type="project" value="TreeGrafter"/>
</dbReference>
<comment type="caution">
    <text evidence="13">The sequence shown here is derived from an EMBL/GenBank/DDBJ whole genome shotgun (WGS) entry which is preliminary data.</text>
</comment>
<dbReference type="Gene3D" id="2.40.50.700">
    <property type="match status" value="1"/>
</dbReference>
<keyword evidence="14" id="KW-1185">Reference proteome</keyword>
<comment type="similarity">
    <text evidence="2 11">Belongs to the RNR ribonuclease family.</text>
</comment>
<dbReference type="InterPro" id="IPR041505">
    <property type="entry name" value="Dis3_CSD2"/>
</dbReference>
<keyword evidence="9" id="KW-0539">Nucleus</keyword>
<dbReference type="SMART" id="SM00955">
    <property type="entry name" value="RNB"/>
    <property type="match status" value="1"/>
</dbReference>
<sequence>MAGWFFLFESSRSFPAVDVGCGSCRVCCLRLVDGQEARAIERHAMVSRGIVGVRARLDARRNRSNRVYVEGREVYLRDDLPCHASACDACAMLPEYGAALGRISASAAVCFVPDASVLLYQMDLLESDVSPLMDELLLLQSVLSAVLTRSAKMWVRARDLTTGEKSTALSDEQMGRSGSAAMKTKAQAVERNRKQFALFSNEHHVHTYLDRLPHESDIEYDRRRLTETVKFLRTHWQPFGLIPIILTNSVAFEREAPVKYGGDVTVMSIRTLVDKYSKQYSRLVELCALGNAEDDEALEEEGGELDDEELLSKKRRTLFAEHISELAALQGLQSGRYVEGTFRSSPYNLLEASVSVALHKKSNLDDRTTIMLIGKSSHNRAFDGDRVVIELLDRSEWKTVSDRIVEQEAAQDKEGDDGDTNGISQDQVCKLATPSGRVVRISQRNWRPYSGSLQQSSYSGGDSALFVPADRKIPLVRIRSARIRDLFGKRLIVVVDSWSRFSANPSGHVVQEIGSSGDKDAETEVILMENSVPHRKFSKAALDCLPDGENWAVSEEHIRKRWDLRSKPVASVDPPGCTDIDDALHCVSLPDGEGYEVGIHIADVTAFVQHGSALDMEAAERGTTVYLVDRRIEMLPAMLTSNLCSLVGGVERLAFSVILVMDKDANVLSAEFGRSVIKSRRAMTYEQAQNMLDGIRSKRDHADELGNSLLGLASLAEKLRQRRTDAGALSLASPEVSFELEAETNDVTDVKLYKIRETNKMVEEFMLLANIQVAEKILKHFPKCSLLRRHPKPTDEMFEPLLKTAAAYGIELDVSSSKTLNESLNRVELAFGKKDPYLSTLLRILTTRCMSQAVYFSSGELGYSDYLHYGLAAPVYTHFTSPIRRYADVIVHRQLQACIGYSALPEVLYDSKHMQGLANVINERHRSAQYASRGSINLHTLLLFRDKAMRQQGRIMRVQSNGLVVLIPKFGLEGILYLDENRKPHLAEGGQSVKYEDGSEFKVMQTVDVIVSVDTVPERKDRVVFHTKRCLFLCEVSWI</sequence>
<evidence type="ECO:0000256" key="6">
    <source>
        <dbReference type="ARBA" id="ARBA00022835"/>
    </source>
</evidence>
<accession>A0A5J4YZX2</accession>
<dbReference type="Pfam" id="PF17216">
    <property type="entry name" value="Rrp44_CSD1"/>
    <property type="match status" value="1"/>
</dbReference>
<proteinExistence type="inferred from homology"/>
<keyword evidence="5" id="KW-0378">Hydrolase</keyword>
<evidence type="ECO:0000256" key="3">
    <source>
        <dbReference type="ARBA" id="ARBA00022552"/>
    </source>
</evidence>
<keyword evidence="8" id="KW-0694">RNA-binding</keyword>
<dbReference type="PANTHER" id="PTHR23355">
    <property type="entry name" value="RIBONUCLEASE"/>
    <property type="match status" value="1"/>
</dbReference>
<dbReference type="Gene3D" id="2.40.50.140">
    <property type="entry name" value="Nucleic acid-binding proteins"/>
    <property type="match status" value="1"/>
</dbReference>
<evidence type="ECO:0000256" key="4">
    <source>
        <dbReference type="ARBA" id="ARBA00022722"/>
    </source>
</evidence>
<keyword evidence="3" id="KW-0698">rRNA processing</keyword>